<dbReference type="Proteomes" id="UP000011518">
    <property type="component" value="Unassembled WGS sequence"/>
</dbReference>
<organism evidence="1 2">
    <name type="scientific">Tupaia chinensis</name>
    <name type="common">Chinese tree shrew</name>
    <name type="synonym">Tupaia belangeri chinensis</name>
    <dbReference type="NCBI Taxonomy" id="246437"/>
    <lineage>
        <taxon>Eukaryota</taxon>
        <taxon>Metazoa</taxon>
        <taxon>Chordata</taxon>
        <taxon>Craniata</taxon>
        <taxon>Vertebrata</taxon>
        <taxon>Euteleostomi</taxon>
        <taxon>Mammalia</taxon>
        <taxon>Eutheria</taxon>
        <taxon>Euarchontoglires</taxon>
        <taxon>Scandentia</taxon>
        <taxon>Tupaiidae</taxon>
        <taxon>Tupaia</taxon>
    </lineage>
</organism>
<name>L9L5J8_TUPCH</name>
<dbReference type="EMBL" id="KB320563">
    <property type="protein sequence ID" value="ELW68692.1"/>
    <property type="molecule type" value="Genomic_DNA"/>
</dbReference>
<reference evidence="2" key="2">
    <citation type="journal article" date="2013" name="Nat. Commun.">
        <title>Genome of the Chinese tree shrew.</title>
        <authorList>
            <person name="Fan Y."/>
            <person name="Huang Z.Y."/>
            <person name="Cao C.C."/>
            <person name="Chen C.S."/>
            <person name="Chen Y.X."/>
            <person name="Fan D.D."/>
            <person name="He J."/>
            <person name="Hou H.L."/>
            <person name="Hu L."/>
            <person name="Hu X.T."/>
            <person name="Jiang X.T."/>
            <person name="Lai R."/>
            <person name="Lang Y.S."/>
            <person name="Liang B."/>
            <person name="Liao S.G."/>
            <person name="Mu D."/>
            <person name="Ma Y.Y."/>
            <person name="Niu Y.Y."/>
            <person name="Sun X.Q."/>
            <person name="Xia J.Q."/>
            <person name="Xiao J."/>
            <person name="Xiong Z.Q."/>
            <person name="Xu L."/>
            <person name="Yang L."/>
            <person name="Zhang Y."/>
            <person name="Zhao W."/>
            <person name="Zhao X.D."/>
            <person name="Zheng Y.T."/>
            <person name="Zhou J.M."/>
            <person name="Zhu Y.B."/>
            <person name="Zhang G.J."/>
            <person name="Wang J."/>
            <person name="Yao Y.G."/>
        </authorList>
    </citation>
    <scope>NUCLEOTIDE SEQUENCE [LARGE SCALE GENOMIC DNA]</scope>
</reference>
<dbReference type="InParanoid" id="L9L5J8"/>
<dbReference type="AlphaFoldDB" id="L9L5J8"/>
<reference evidence="2" key="1">
    <citation type="submission" date="2012-07" db="EMBL/GenBank/DDBJ databases">
        <title>Genome of the Chinese tree shrew, a rising model animal genetically related to primates.</title>
        <authorList>
            <person name="Zhang G."/>
            <person name="Fan Y."/>
            <person name="Yao Y."/>
            <person name="Huang Z."/>
        </authorList>
    </citation>
    <scope>NUCLEOTIDE SEQUENCE [LARGE SCALE GENOMIC DNA]</scope>
</reference>
<sequence>MDGFISSKSEVRLWDKACCCFCAPRGQHSHSISLNQVRELFTQIRQMKRLLLHDGLCSSTAAEPDDVIQRQYDD</sequence>
<keyword evidence="2" id="KW-1185">Reference proteome</keyword>
<gene>
    <name evidence="1" type="ORF">TREES_T100008901</name>
</gene>
<proteinExistence type="predicted"/>
<accession>L9L5J8</accession>
<protein>
    <submittedName>
        <fullName evidence="1">Uncharacterized protein</fullName>
    </submittedName>
</protein>
<evidence type="ECO:0000313" key="2">
    <source>
        <dbReference type="Proteomes" id="UP000011518"/>
    </source>
</evidence>
<evidence type="ECO:0000313" key="1">
    <source>
        <dbReference type="EMBL" id="ELW68692.1"/>
    </source>
</evidence>